<evidence type="ECO:0000313" key="4">
    <source>
        <dbReference type="Proteomes" id="UP000316270"/>
    </source>
</evidence>
<evidence type="ECO:0000256" key="1">
    <source>
        <dbReference type="SAM" id="Coils"/>
    </source>
</evidence>
<feature type="region of interest" description="Disordered" evidence="2">
    <location>
        <begin position="614"/>
        <end position="655"/>
    </location>
</feature>
<evidence type="ECO:0000256" key="2">
    <source>
        <dbReference type="SAM" id="MobiDB-lite"/>
    </source>
</evidence>
<protein>
    <submittedName>
        <fullName evidence="3">Uncharacterized protein</fullName>
    </submittedName>
</protein>
<sequence>MADSEFLLRARLKEVERELAVVKIECQRLNKVEDELKVIRSDFTHIKIEHANIKANREDVKDQVDSVDRYLNECLNIVDTTAKKLQHVEDSVSDLREKHSERTTTAATGTGALDGAFTYAEFLGLEAAILKRMDDIQGEVLKKADETNSEVLRRMDTIEAVLQLKLDRVMSERGTQTALASEAQDNKFGHSPVLEHGQQTIVAAMMEGIARKMEDVLEHSMAVVSYETKLENLEKMISHSTGIEAVTKIGSRLDAKLEELEQQIADLDGRNVQESIDADQKFRTITRQGDIHGFDNLIKLVSKLGTTMEASNKTLRDASISNTSTQNILQWVQTINNKLVDMNGRIEGLSGQDKGAGLMQKVMAGLATKSDLQYLAATLQNGRSGRGARKDKPKSLTMPIAGPSKPKAPIRPPVPAAPDRPKPKLATTLGLSLIDKPSVVGPVSSSSVQIQGKSPPMEMTPQEMFDIHSAETVDQRADHLAAFKKRVAEQEAAKAKAKANAEEKIQRIKAEAKARAEFESSEANVSDVDSEDDALLVRFAEMKKSMQSSTPIAPVMKENTPSWLASRVTSTPISLMDETNLYGDLSSASMAPEISPTLMSSSHASSWNARATDFEMPGSFSSGSQSPFDNWEDQPELAVAREERAKSSLRFADSY</sequence>
<gene>
    <name evidence="3" type="ORF">FKW77_007402</name>
</gene>
<keyword evidence="4" id="KW-1185">Reference proteome</keyword>
<feature type="coiled-coil region" evidence="1">
    <location>
        <begin position="480"/>
        <end position="511"/>
    </location>
</feature>
<dbReference type="Proteomes" id="UP000316270">
    <property type="component" value="Chromosome 8"/>
</dbReference>
<feature type="coiled-coil region" evidence="1">
    <location>
        <begin position="243"/>
        <end position="277"/>
    </location>
</feature>
<keyword evidence="1" id="KW-0175">Coiled coil</keyword>
<dbReference type="AlphaFoldDB" id="A0A517LB60"/>
<dbReference type="EMBL" id="CP042192">
    <property type="protein sequence ID" value="QDS72868.1"/>
    <property type="molecule type" value="Genomic_DNA"/>
</dbReference>
<organism evidence="3 4">
    <name type="scientific">Venturia effusa</name>
    <dbReference type="NCBI Taxonomy" id="50376"/>
    <lineage>
        <taxon>Eukaryota</taxon>
        <taxon>Fungi</taxon>
        <taxon>Dikarya</taxon>
        <taxon>Ascomycota</taxon>
        <taxon>Pezizomycotina</taxon>
        <taxon>Dothideomycetes</taxon>
        <taxon>Pleosporomycetidae</taxon>
        <taxon>Venturiales</taxon>
        <taxon>Venturiaceae</taxon>
        <taxon>Venturia</taxon>
    </lineage>
</organism>
<feature type="compositionally biased region" description="Low complexity" evidence="2">
    <location>
        <begin position="617"/>
        <end position="628"/>
    </location>
</feature>
<accession>A0A517LB60</accession>
<feature type="region of interest" description="Disordered" evidence="2">
    <location>
        <begin position="382"/>
        <end position="421"/>
    </location>
</feature>
<evidence type="ECO:0000313" key="3">
    <source>
        <dbReference type="EMBL" id="QDS72868.1"/>
    </source>
</evidence>
<feature type="compositionally biased region" description="Pro residues" evidence="2">
    <location>
        <begin position="409"/>
        <end position="418"/>
    </location>
</feature>
<dbReference type="OrthoDB" id="3934784at2759"/>
<reference evidence="3 4" key="1">
    <citation type="submission" date="2019-07" db="EMBL/GenBank/DDBJ databases">
        <title>Finished genome of Venturia effusa.</title>
        <authorList>
            <person name="Young C.A."/>
            <person name="Cox M.P."/>
            <person name="Ganley A.R.D."/>
            <person name="David W.J."/>
        </authorList>
    </citation>
    <scope>NUCLEOTIDE SEQUENCE [LARGE SCALE GENOMIC DNA]</scope>
    <source>
        <strain evidence="4">albino</strain>
    </source>
</reference>
<name>A0A517LB60_9PEZI</name>
<proteinExistence type="predicted"/>